<dbReference type="PANTHER" id="PTHR13074:SF9">
    <property type="entry name" value="MEDIATOR OF RNA POLYMERASE II TRANSCRIPTION SUBUNIT 8"/>
    <property type="match status" value="1"/>
</dbReference>
<dbReference type="GO" id="GO:0006357">
    <property type="term" value="P:regulation of transcription by RNA polymerase II"/>
    <property type="evidence" value="ECO:0007669"/>
    <property type="project" value="InterPro"/>
</dbReference>
<gene>
    <name evidence="9" type="primary">MED8</name>
    <name evidence="11" type="ORF">BGT96224_5297</name>
</gene>
<evidence type="ECO:0000256" key="1">
    <source>
        <dbReference type="ARBA" id="ARBA00004123"/>
    </source>
</evidence>
<evidence type="ECO:0000256" key="3">
    <source>
        <dbReference type="ARBA" id="ARBA00020637"/>
    </source>
</evidence>
<comment type="similarity">
    <text evidence="2 9">Belongs to the Mediator complex subunit 8 family.</text>
</comment>
<evidence type="ECO:0000256" key="8">
    <source>
        <dbReference type="ARBA" id="ARBA00031261"/>
    </source>
</evidence>
<evidence type="ECO:0000256" key="7">
    <source>
        <dbReference type="ARBA" id="ARBA00023242"/>
    </source>
</evidence>
<dbReference type="GO" id="GO:0070847">
    <property type="term" value="C:core mediator complex"/>
    <property type="evidence" value="ECO:0007669"/>
    <property type="project" value="TreeGrafter"/>
</dbReference>
<dbReference type="GO" id="GO:0003712">
    <property type="term" value="F:transcription coregulator activity"/>
    <property type="evidence" value="ECO:0007669"/>
    <property type="project" value="InterPro"/>
</dbReference>
<dbReference type="AlphaFoldDB" id="A0A656KRF1"/>
<comment type="subunit">
    <text evidence="9">Component of the Mediator complex.</text>
</comment>
<feature type="compositionally biased region" description="Basic and acidic residues" evidence="10">
    <location>
        <begin position="165"/>
        <end position="181"/>
    </location>
</feature>
<keyword evidence="4 9" id="KW-0805">Transcription regulation</keyword>
<dbReference type="InterPro" id="IPR019364">
    <property type="entry name" value="Mediatior_Med8_fun/met"/>
</dbReference>
<accession>A0A656KRF1</accession>
<dbReference type="Proteomes" id="UP000053110">
    <property type="component" value="Unassembled WGS sequence"/>
</dbReference>
<comment type="function">
    <text evidence="9">Component of the Mediator complex, a coactivator involved in the regulated transcription of nearly all RNA polymerase II-dependent genes. Mediator functions as a bridge to convey information from gene-specific regulatory proteins to the basal RNA polymerase II transcription machinery. Mediator is recruited to promoters by direct interactions with regulatory proteins and serves as a scaffold for the assembly of a functional preinitiation complex with RNA polymerase II and the general transcription factors.</text>
</comment>
<evidence type="ECO:0000313" key="11">
    <source>
        <dbReference type="EMBL" id="EPQ67723.1"/>
    </source>
</evidence>
<keyword evidence="6 9" id="KW-0804">Transcription</keyword>
<evidence type="ECO:0000256" key="10">
    <source>
        <dbReference type="SAM" id="MobiDB-lite"/>
    </source>
</evidence>
<sequence length="216" mass="24268">MAQPVLSSDDFRALEQTRQRLHQLTNNIASLKQDVVQILPLPEWHSLQASAMILASNIQALTTHLSKHADLLNRTVVYPSTNYPGRTQEGLLGQLLRKKLEPGVEGWEEKGKEDGEIMDDQAEEELRFWAADWIAARVAKYALEEAGDEFTVEERESGVDSIRTGLKEEESRHQGDNRKFGLIEVKNNGSQARSSNELLRVSTQGIVPSVIPLKEK</sequence>
<dbReference type="OrthoDB" id="5329317at2759"/>
<keyword evidence="5 9" id="KW-0010">Activator</keyword>
<protein>
    <recommendedName>
        <fullName evidence="3 9">Mediator of RNA polymerase II transcription subunit 8</fullName>
    </recommendedName>
    <alternativeName>
        <fullName evidence="8 9">Mediator complex subunit 8</fullName>
    </alternativeName>
</protein>
<dbReference type="Gene3D" id="6.10.250.2610">
    <property type="match status" value="1"/>
</dbReference>
<comment type="subcellular location">
    <subcellularLocation>
        <location evidence="1 9">Nucleus</location>
    </subcellularLocation>
</comment>
<dbReference type="PANTHER" id="PTHR13074">
    <property type="entry name" value="MEDIATOR OF RNA POLYMERASE II TRANSCRIPTION SUBUNIT 8"/>
    <property type="match status" value="1"/>
</dbReference>
<proteinExistence type="inferred from homology"/>
<evidence type="ECO:0000256" key="9">
    <source>
        <dbReference type="RuleBase" id="RU364144"/>
    </source>
</evidence>
<dbReference type="Pfam" id="PF10232">
    <property type="entry name" value="Med8"/>
    <property type="match status" value="1"/>
</dbReference>
<name>A0A656KRF1_BLUGR</name>
<evidence type="ECO:0000256" key="6">
    <source>
        <dbReference type="ARBA" id="ARBA00023163"/>
    </source>
</evidence>
<reference evidence="12" key="1">
    <citation type="journal article" date="2013" name="Nat. Genet.">
        <title>The wheat powdery mildew genome shows the unique evolution of an obligate biotroph.</title>
        <authorList>
            <person name="Wicker T."/>
            <person name="Oberhaensli S."/>
            <person name="Parlange F."/>
            <person name="Buchmann J.P."/>
            <person name="Shatalina M."/>
            <person name="Roffler S."/>
            <person name="Ben-David R."/>
            <person name="Dolezel J."/>
            <person name="Simkova H."/>
            <person name="Schulze-Lefert P."/>
            <person name="Spanu P.D."/>
            <person name="Bruggmann R."/>
            <person name="Amselem J."/>
            <person name="Quesneville H."/>
            <person name="Ver Loren van Themaat E."/>
            <person name="Paape T."/>
            <person name="Shimizu K.K."/>
            <person name="Keller B."/>
        </authorList>
    </citation>
    <scope>NUCLEOTIDE SEQUENCE [LARGE SCALE GENOMIC DNA]</scope>
    <source>
        <strain evidence="12">96224</strain>
    </source>
</reference>
<evidence type="ECO:0000313" key="12">
    <source>
        <dbReference type="Proteomes" id="UP000053110"/>
    </source>
</evidence>
<keyword evidence="7 9" id="KW-0539">Nucleus</keyword>
<dbReference type="GO" id="GO:0000978">
    <property type="term" value="F:RNA polymerase II cis-regulatory region sequence-specific DNA binding"/>
    <property type="evidence" value="ECO:0007669"/>
    <property type="project" value="TreeGrafter"/>
</dbReference>
<dbReference type="Gene3D" id="1.20.58.1710">
    <property type="match status" value="1"/>
</dbReference>
<evidence type="ECO:0000256" key="4">
    <source>
        <dbReference type="ARBA" id="ARBA00023015"/>
    </source>
</evidence>
<feature type="region of interest" description="Disordered" evidence="10">
    <location>
        <begin position="165"/>
        <end position="186"/>
    </location>
</feature>
<organism evidence="11 12">
    <name type="scientific">Blumeria graminis f. sp. tritici 96224</name>
    <dbReference type="NCBI Taxonomy" id="1268274"/>
    <lineage>
        <taxon>Eukaryota</taxon>
        <taxon>Fungi</taxon>
        <taxon>Dikarya</taxon>
        <taxon>Ascomycota</taxon>
        <taxon>Pezizomycotina</taxon>
        <taxon>Leotiomycetes</taxon>
        <taxon>Erysiphales</taxon>
        <taxon>Erysiphaceae</taxon>
        <taxon>Blumeria</taxon>
    </lineage>
</organism>
<dbReference type="EMBL" id="KE373400">
    <property type="protein sequence ID" value="EPQ67723.1"/>
    <property type="molecule type" value="Genomic_DNA"/>
</dbReference>
<evidence type="ECO:0000256" key="2">
    <source>
        <dbReference type="ARBA" id="ARBA00005716"/>
    </source>
</evidence>
<evidence type="ECO:0000256" key="5">
    <source>
        <dbReference type="ARBA" id="ARBA00023159"/>
    </source>
</evidence>
<dbReference type="GO" id="GO:0016592">
    <property type="term" value="C:mediator complex"/>
    <property type="evidence" value="ECO:0007669"/>
    <property type="project" value="InterPro"/>
</dbReference>